<reference evidence="3" key="1">
    <citation type="submission" date="2023-07" db="EMBL/GenBank/DDBJ databases">
        <title>Molecular identification of indigenous halophilic bacteria isolated from red sea cost, biodegradation of synthetic dyes and assessment of degraded metabolite toxicity.</title>
        <authorList>
            <person name="Chaieb K."/>
            <person name="Altayb H.N."/>
        </authorList>
    </citation>
    <scope>NUCLEOTIDE SEQUENCE [LARGE SCALE GENOMIC DNA]</scope>
    <source>
        <strain evidence="3">K20</strain>
    </source>
</reference>
<feature type="signal peptide" evidence="1">
    <location>
        <begin position="1"/>
        <end position="21"/>
    </location>
</feature>
<evidence type="ECO:0000313" key="2">
    <source>
        <dbReference type="EMBL" id="MCA2017667.1"/>
    </source>
</evidence>
<sequence>MKLWTKVLLSVGIVYSGAGVAASASNGMSLADMINQLPSKTLGSVCGAGQDASAVSDLCSAQLEAVRDQALKQHPGLNVENIHNQAQTVFENTLQPLINALNTGNQ</sequence>
<accession>A0ABS7YRK5</accession>
<keyword evidence="3" id="KW-1185">Reference proteome</keyword>
<dbReference type="RefSeq" id="WP_225251327.1">
    <property type="nucleotide sequence ID" value="NZ_JAIWIU010000116.1"/>
</dbReference>
<proteinExistence type="predicted"/>
<protein>
    <recommendedName>
        <fullName evidence="4">Secreted protein</fullName>
    </recommendedName>
</protein>
<feature type="chain" id="PRO_5045758191" description="Secreted protein" evidence="1">
    <location>
        <begin position="22"/>
        <end position="106"/>
    </location>
</feature>
<gene>
    <name evidence="2" type="ORF">LDJ79_16200</name>
</gene>
<comment type="caution">
    <text evidence="2">The sequence shown here is derived from an EMBL/GenBank/DDBJ whole genome shotgun (WGS) entry which is preliminary data.</text>
</comment>
<keyword evidence="1" id="KW-0732">Signal</keyword>
<dbReference type="Proteomes" id="UP001199044">
    <property type="component" value="Unassembled WGS sequence"/>
</dbReference>
<organism evidence="2 3">
    <name type="scientific">Vibrio tritonius</name>
    <dbReference type="NCBI Taxonomy" id="1435069"/>
    <lineage>
        <taxon>Bacteria</taxon>
        <taxon>Pseudomonadati</taxon>
        <taxon>Pseudomonadota</taxon>
        <taxon>Gammaproteobacteria</taxon>
        <taxon>Vibrionales</taxon>
        <taxon>Vibrionaceae</taxon>
        <taxon>Vibrio</taxon>
    </lineage>
</organism>
<dbReference type="EMBL" id="JAIWIU010000116">
    <property type="protein sequence ID" value="MCA2017667.1"/>
    <property type="molecule type" value="Genomic_DNA"/>
</dbReference>
<evidence type="ECO:0000256" key="1">
    <source>
        <dbReference type="SAM" id="SignalP"/>
    </source>
</evidence>
<name>A0ABS7YRK5_9VIBR</name>
<evidence type="ECO:0008006" key="4">
    <source>
        <dbReference type="Google" id="ProtNLM"/>
    </source>
</evidence>
<evidence type="ECO:0000313" key="3">
    <source>
        <dbReference type="Proteomes" id="UP001199044"/>
    </source>
</evidence>